<accession>L8J781</accession>
<protein>
    <submittedName>
        <fullName evidence="1">Uncharacterized protein</fullName>
    </submittedName>
</protein>
<dbReference type="Proteomes" id="UP000011134">
    <property type="component" value="Unassembled WGS sequence"/>
</dbReference>
<organism evidence="1 2">
    <name type="scientific">Photobacterium marinum</name>
    <dbReference type="NCBI Taxonomy" id="1056511"/>
    <lineage>
        <taxon>Bacteria</taxon>
        <taxon>Pseudomonadati</taxon>
        <taxon>Pseudomonadota</taxon>
        <taxon>Gammaproteobacteria</taxon>
        <taxon>Vibrionales</taxon>
        <taxon>Vibrionaceae</taxon>
        <taxon>Photobacterium</taxon>
    </lineage>
</organism>
<evidence type="ECO:0000313" key="2">
    <source>
        <dbReference type="Proteomes" id="UP000011134"/>
    </source>
</evidence>
<dbReference type="PATRIC" id="fig|1056511.3.peg.4062"/>
<dbReference type="AlphaFoldDB" id="L8J781"/>
<reference evidence="1 2" key="1">
    <citation type="submission" date="2012-12" db="EMBL/GenBank/DDBJ databases">
        <title>Genome Assembly of Photobacterium sp. AK15.</title>
        <authorList>
            <person name="Khatri I."/>
            <person name="Vaidya B."/>
            <person name="Srinivas T.N.R."/>
            <person name="Subramanian S."/>
            <person name="Pinnaka A."/>
        </authorList>
    </citation>
    <scope>NUCLEOTIDE SEQUENCE [LARGE SCALE GENOMIC DNA]</scope>
    <source>
        <strain evidence="1 2">AK15</strain>
    </source>
</reference>
<name>L8J781_9GAMM</name>
<comment type="caution">
    <text evidence="1">The sequence shown here is derived from an EMBL/GenBank/DDBJ whole genome shotgun (WGS) entry which is preliminary data.</text>
</comment>
<evidence type="ECO:0000313" key="1">
    <source>
        <dbReference type="EMBL" id="ELR64058.1"/>
    </source>
</evidence>
<keyword evidence="2" id="KW-1185">Reference proteome</keyword>
<sequence>MKGYPQLLIGSNLYVVDPNLAKHIINAIHSFFHSWWQNDQ</sequence>
<proteinExistence type="predicted"/>
<dbReference type="EMBL" id="AMZO01000033">
    <property type="protein sequence ID" value="ELR64058.1"/>
    <property type="molecule type" value="Genomic_DNA"/>
</dbReference>
<gene>
    <name evidence="1" type="ORF">C942_03139</name>
</gene>